<keyword evidence="7 8" id="KW-0449">Lipoprotein</keyword>
<dbReference type="GO" id="GO:0009279">
    <property type="term" value="C:cell outer membrane"/>
    <property type="evidence" value="ECO:0007669"/>
    <property type="project" value="UniProtKB-SubCell"/>
</dbReference>
<dbReference type="PANTHER" id="PTHR30203">
    <property type="entry name" value="OUTER MEMBRANE CATION EFFLUX PROTEIN"/>
    <property type="match status" value="1"/>
</dbReference>
<comment type="caution">
    <text evidence="9">The sequence shown here is derived from an EMBL/GenBank/DDBJ whole genome shotgun (WGS) entry which is preliminary data.</text>
</comment>
<name>A0A0J6IK77_9PSED</name>
<dbReference type="RefSeq" id="WP_048365697.1">
    <property type="nucleotide sequence ID" value="NZ_JYLF01000008.1"/>
</dbReference>
<keyword evidence="5 8" id="KW-0564">Palmitate</keyword>
<evidence type="ECO:0000256" key="7">
    <source>
        <dbReference type="ARBA" id="ARBA00023288"/>
    </source>
</evidence>
<dbReference type="Gene3D" id="1.20.1600.10">
    <property type="entry name" value="Outer membrane efflux proteins (OEP)"/>
    <property type="match status" value="1"/>
</dbReference>
<dbReference type="PANTHER" id="PTHR30203:SF25">
    <property type="entry name" value="OUTER MEMBRANE PROTEIN-RELATED"/>
    <property type="match status" value="1"/>
</dbReference>
<dbReference type="PATRIC" id="fig|1608994.3.peg.4344"/>
<dbReference type="NCBIfam" id="TIGR01845">
    <property type="entry name" value="outer_NodT"/>
    <property type="match status" value="1"/>
</dbReference>
<comment type="subcellular location">
    <subcellularLocation>
        <location evidence="8">Cell outer membrane</location>
        <topology evidence="8">Lipid-anchor</topology>
    </subcellularLocation>
</comment>
<comment type="similarity">
    <text evidence="1 8">Belongs to the outer membrane factor (OMF) (TC 1.B.17) family.</text>
</comment>
<evidence type="ECO:0000256" key="3">
    <source>
        <dbReference type="ARBA" id="ARBA00022692"/>
    </source>
</evidence>
<dbReference type="InterPro" id="IPR003423">
    <property type="entry name" value="OMP_efflux"/>
</dbReference>
<keyword evidence="3 8" id="KW-0812">Transmembrane</keyword>
<keyword evidence="2 8" id="KW-1134">Transmembrane beta strand</keyword>
<keyword evidence="4 8" id="KW-0472">Membrane</keyword>
<dbReference type="AlphaFoldDB" id="A0A0J6IK77"/>
<accession>A0A0J6IK77</accession>
<dbReference type="GO" id="GO:0015562">
    <property type="term" value="F:efflux transmembrane transporter activity"/>
    <property type="evidence" value="ECO:0007669"/>
    <property type="project" value="InterPro"/>
</dbReference>
<proteinExistence type="inferred from homology"/>
<organism evidence="9 10">
    <name type="scientific">Pseudomonas weihenstephanensis</name>
    <dbReference type="NCBI Taxonomy" id="1608994"/>
    <lineage>
        <taxon>Bacteria</taxon>
        <taxon>Pseudomonadati</taxon>
        <taxon>Pseudomonadota</taxon>
        <taxon>Gammaproteobacteria</taxon>
        <taxon>Pseudomonadales</taxon>
        <taxon>Pseudomonadaceae</taxon>
        <taxon>Pseudomonas</taxon>
    </lineage>
</organism>
<reference evidence="9 10" key="1">
    <citation type="submission" date="2015-02" db="EMBL/GenBank/DDBJ databases">
        <title>Pseudomonas helleri sp. nov. and Pseudomonas weihenstephanensis sp. nov., isolated from raw cows milk.</title>
        <authorList>
            <person name="von Neubeck M."/>
            <person name="Huptas C."/>
            <person name="Wenning M."/>
            <person name="Scherer S."/>
        </authorList>
    </citation>
    <scope>NUCLEOTIDE SEQUENCE [LARGE SCALE GENOMIC DNA]</scope>
    <source>
        <strain evidence="9 10">DSM 29166</strain>
    </source>
</reference>
<evidence type="ECO:0000313" key="9">
    <source>
        <dbReference type="EMBL" id="KMN12537.1"/>
    </source>
</evidence>
<gene>
    <name evidence="9" type="ORF">TU86_18195</name>
</gene>
<dbReference type="OrthoDB" id="9770517at2"/>
<evidence type="ECO:0000256" key="8">
    <source>
        <dbReference type="RuleBase" id="RU362097"/>
    </source>
</evidence>
<evidence type="ECO:0000313" key="10">
    <source>
        <dbReference type="Proteomes" id="UP000036325"/>
    </source>
</evidence>
<sequence length="483" mass="52192">MKHTAWACAVVGYCALNLSGCVLGPDFKTPNSPLAPHWAATPSEPGHSAAVETPVDTQWWQRFGDAQLSALVAEAQRNNFDLQRAASRLEQSLALRRQITADTLPAVDAGLDYSRSRNSQHGLNDPSGRSGKQAFNLWKGGLGFSWEADLWGRVKRSVEAADASVRMAEEDRHGVQLLVIQQTAQHYIQLRGTQQALAVVEQNLTIARRTLALTQLQVQEGVATDLQVSEAAAQVAEMQARLAPLQQSSSQLINALSLLLGREPRALQAQLATPAQVPSYQAPVPIGLPSELAQRRPDIRRAEAQLHAATAAIGVAKADFYPRITLSGSLGLQAMQLSDLGSWGARSFAFGPGLSVPLFEGGRLKGALQLQEGRQQEAGIGYQQTVLRAWHEVDDALVAYQASQRRRDSLAQAVRHSQRALDSVHQQYAQGTVDFLNVMTVQNALLANEAAWVDSTVAVSLSLVDVYAALGGGWEDGSVNARR</sequence>
<dbReference type="STRING" id="1608994.TU86_18195"/>
<dbReference type="EMBL" id="JYLF01000008">
    <property type="protein sequence ID" value="KMN12537.1"/>
    <property type="molecule type" value="Genomic_DNA"/>
</dbReference>
<dbReference type="SUPFAM" id="SSF56954">
    <property type="entry name" value="Outer membrane efflux proteins (OEP)"/>
    <property type="match status" value="1"/>
</dbReference>
<evidence type="ECO:0000256" key="1">
    <source>
        <dbReference type="ARBA" id="ARBA00007613"/>
    </source>
</evidence>
<protein>
    <submittedName>
        <fullName evidence="9">RND transporter</fullName>
    </submittedName>
</protein>
<evidence type="ECO:0000256" key="4">
    <source>
        <dbReference type="ARBA" id="ARBA00023136"/>
    </source>
</evidence>
<evidence type="ECO:0000256" key="5">
    <source>
        <dbReference type="ARBA" id="ARBA00023139"/>
    </source>
</evidence>
<dbReference type="Proteomes" id="UP000036325">
    <property type="component" value="Unassembled WGS sequence"/>
</dbReference>
<dbReference type="Gene3D" id="2.20.200.10">
    <property type="entry name" value="Outer membrane efflux proteins (OEP)"/>
    <property type="match status" value="1"/>
</dbReference>
<evidence type="ECO:0000256" key="2">
    <source>
        <dbReference type="ARBA" id="ARBA00022452"/>
    </source>
</evidence>
<keyword evidence="6" id="KW-0998">Cell outer membrane</keyword>
<dbReference type="Pfam" id="PF02321">
    <property type="entry name" value="OEP"/>
    <property type="match status" value="2"/>
</dbReference>
<evidence type="ECO:0000256" key="6">
    <source>
        <dbReference type="ARBA" id="ARBA00023237"/>
    </source>
</evidence>
<dbReference type="InterPro" id="IPR010131">
    <property type="entry name" value="MdtP/NodT-like"/>
</dbReference>